<dbReference type="Proteomes" id="UP000624701">
    <property type="component" value="Unassembled WGS sequence"/>
</dbReference>
<comment type="caution">
    <text evidence="1">The sequence shown here is derived from an EMBL/GenBank/DDBJ whole genome shotgun (WGS) entry which is preliminary data.</text>
</comment>
<evidence type="ECO:0000313" key="1">
    <source>
        <dbReference type="EMBL" id="GGI57449.1"/>
    </source>
</evidence>
<gene>
    <name evidence="1" type="ORF">GCM10011444_17580</name>
</gene>
<proteinExistence type="predicted"/>
<sequence>MVGFSLCASLCCPEEDSISQTLFVENDNLISVDNNQTSFNVGDSVFIETIIEDNQVTIENTNINLSDFTYAEIAESRAFHQLILYKETAFQSVVEIPLNENSINITEGDVRLNNQLIEVISIYDGNSFRSKFSIQLLESGVYYLAGPELLFNNSNGETTVNLGVYERGYVNITSRIVNSDEQGKYIFTVN</sequence>
<keyword evidence="2" id="KW-1185">Reference proteome</keyword>
<dbReference type="EMBL" id="BMDQ01000002">
    <property type="protein sequence ID" value="GGI57449.1"/>
    <property type="molecule type" value="Genomic_DNA"/>
</dbReference>
<evidence type="ECO:0000313" key="2">
    <source>
        <dbReference type="Proteomes" id="UP000624701"/>
    </source>
</evidence>
<reference evidence="2" key="1">
    <citation type="journal article" date="2019" name="Int. J. Syst. Evol. Microbiol.">
        <title>The Global Catalogue of Microorganisms (GCM) 10K type strain sequencing project: providing services to taxonomists for standard genome sequencing and annotation.</title>
        <authorList>
            <consortium name="The Broad Institute Genomics Platform"/>
            <consortium name="The Broad Institute Genome Sequencing Center for Infectious Disease"/>
            <person name="Wu L."/>
            <person name="Ma J."/>
        </authorList>
    </citation>
    <scope>NUCLEOTIDE SEQUENCE [LARGE SCALE GENOMIC DNA]</scope>
    <source>
        <strain evidence="2">CCM 8681</strain>
    </source>
</reference>
<accession>A0ABQ2BYZ7</accession>
<protein>
    <recommendedName>
        <fullName evidence="3">DUF4382 domain-containing protein</fullName>
    </recommendedName>
</protein>
<name>A0ABQ2BYZ7_9FLAO</name>
<organism evidence="1 2">
    <name type="scientific">Winogradskyella haliclonae</name>
    <dbReference type="NCBI Taxonomy" id="2048558"/>
    <lineage>
        <taxon>Bacteria</taxon>
        <taxon>Pseudomonadati</taxon>
        <taxon>Bacteroidota</taxon>
        <taxon>Flavobacteriia</taxon>
        <taxon>Flavobacteriales</taxon>
        <taxon>Flavobacteriaceae</taxon>
        <taxon>Winogradskyella</taxon>
    </lineage>
</organism>
<evidence type="ECO:0008006" key="3">
    <source>
        <dbReference type="Google" id="ProtNLM"/>
    </source>
</evidence>